<dbReference type="InterPro" id="IPR011009">
    <property type="entry name" value="Kinase-like_dom_sf"/>
</dbReference>
<evidence type="ECO:0000313" key="22">
    <source>
        <dbReference type="Proteomes" id="UP001443914"/>
    </source>
</evidence>
<dbReference type="SMART" id="SM00091">
    <property type="entry name" value="PAS"/>
    <property type="match status" value="1"/>
</dbReference>
<dbReference type="PANTHER" id="PTHR44329:SF47">
    <property type="entry name" value="SERINE_THREONINE-PROTEIN KINASE ROCO5-RELATED"/>
    <property type="match status" value="1"/>
</dbReference>
<dbReference type="Gene3D" id="3.30.200.20">
    <property type="entry name" value="Phosphorylase Kinase, domain 1"/>
    <property type="match status" value="1"/>
</dbReference>
<keyword evidence="11" id="KW-0157">Chromophore</keyword>
<dbReference type="InterPro" id="IPR051681">
    <property type="entry name" value="Ser/Thr_Kinases-Pseudokinases"/>
</dbReference>
<evidence type="ECO:0000256" key="6">
    <source>
        <dbReference type="ARBA" id="ARBA00022606"/>
    </source>
</evidence>
<keyword evidence="9" id="KW-0418">Kinase</keyword>
<feature type="domain" description="Protein kinase" evidence="19">
    <location>
        <begin position="394"/>
        <end position="647"/>
    </location>
</feature>
<evidence type="ECO:0000256" key="16">
    <source>
        <dbReference type="PROSITE-ProRule" id="PRU10141"/>
    </source>
</evidence>
<evidence type="ECO:0000313" key="21">
    <source>
        <dbReference type="EMBL" id="KAK9668187.1"/>
    </source>
</evidence>
<sequence>MNSAESPTSLIRVVADRCSELEASHANLEAQLHDLAHEEDAKASDDALLTSFPGKFSDGGPYAHVLQSLNHAVHVISPSSGEIVYWNRAAEKLYGWRDYEVLGQCFWEILIEEQYIPYVNRIMEKLRFGHSWSGQFPFKKKCGELFMALVTKSPLYEDGQLIGIVTVSSDAALFNNLASQQPRNPRFDTKRIQWSQRPQIASVPQMASSISDLASRVLSGKRGNKNPNDIGGSVLNTKDSNLDQHKEIANGTGEGRDTQEEGSVNSQPTNIASKLFAKLRKKSTTNKNEENYSSFMENGVLHRSDDESYRPRGAKETVSRNFTLDVKDSLFPGLHVDDENLEAALEKHKPRVIEDVSERQAGAKTLPSSGESQASSSSSESNSIADSDIRWEDLHLAEEVGQGSYAVVYHGLWNGSDVAIKVYFGKDYDEKTLLGYKKEISIMRKLRHPNVLLFMGACYSQERLAIVTEFLPRGSLFKILHKNNQILDLRRRLRMALDVARGMNYLHRRNPPIVHRDLKSSNLLVDKNWNVKVGDFGLSKLKNATFLTAKSGGGTPQWMAPEVLRNELSNEKSDVFSFGVILWELMTVSIPWSSLNALQVVGVVGFMDRRLDIPETVDPCISSIIKDCWQSKPELRPCFQEIIHKMIGIIKSLDPPAPTPVRKTSLPSS</sequence>
<keyword evidence="22" id="KW-1185">Reference proteome</keyword>
<feature type="coiled-coil region" evidence="17">
    <location>
        <begin position="11"/>
        <end position="38"/>
    </location>
</feature>
<keyword evidence="12" id="KW-0472">Membrane</keyword>
<dbReference type="GO" id="GO:0016020">
    <property type="term" value="C:membrane"/>
    <property type="evidence" value="ECO:0007669"/>
    <property type="project" value="UniProtKB-SubCell"/>
</dbReference>
<comment type="similarity">
    <text evidence="2">Belongs to the protein kinase superfamily. TKL Ser/Thr protein kinase family. RAF subfamily.</text>
</comment>
<dbReference type="InterPro" id="IPR017441">
    <property type="entry name" value="Protein_kinase_ATP_BS"/>
</dbReference>
<evidence type="ECO:0000256" key="3">
    <source>
        <dbReference type="ARBA" id="ARBA00012513"/>
    </source>
</evidence>
<dbReference type="Pfam" id="PF07714">
    <property type="entry name" value="PK_Tyr_Ser-Thr"/>
    <property type="match status" value="1"/>
</dbReference>
<dbReference type="GO" id="GO:0009881">
    <property type="term" value="F:photoreceptor activity"/>
    <property type="evidence" value="ECO:0007669"/>
    <property type="project" value="UniProtKB-KW"/>
</dbReference>
<dbReference type="PROSITE" id="PS50011">
    <property type="entry name" value="PROTEIN_KINASE_DOM"/>
    <property type="match status" value="1"/>
</dbReference>
<dbReference type="Proteomes" id="UP001443914">
    <property type="component" value="Unassembled WGS sequence"/>
</dbReference>
<accession>A0AAW1H0A0</accession>
<dbReference type="PROSITE" id="PS00108">
    <property type="entry name" value="PROTEIN_KINASE_ST"/>
    <property type="match status" value="1"/>
</dbReference>
<evidence type="ECO:0000256" key="14">
    <source>
        <dbReference type="ARBA" id="ARBA00047899"/>
    </source>
</evidence>
<dbReference type="EMBL" id="JBDFQZ010000013">
    <property type="protein sequence ID" value="KAK9668186.1"/>
    <property type="molecule type" value="Genomic_DNA"/>
</dbReference>
<feature type="domain" description="PAS" evidence="20">
    <location>
        <begin position="62"/>
        <end position="104"/>
    </location>
</feature>
<dbReference type="Gene3D" id="1.10.510.10">
    <property type="entry name" value="Transferase(Phosphotransferase) domain 1"/>
    <property type="match status" value="1"/>
</dbReference>
<dbReference type="EC" id="2.7.11.1" evidence="3"/>
<dbReference type="AlphaFoldDB" id="A0AAW1H0A0"/>
<gene>
    <name evidence="21" type="ORF">RND81_13G040200</name>
</gene>
<comment type="catalytic activity">
    <reaction evidence="15">
        <text>L-seryl-[protein] + ATP = O-phospho-L-seryl-[protein] + ADP + H(+)</text>
        <dbReference type="Rhea" id="RHEA:17989"/>
        <dbReference type="Rhea" id="RHEA-COMP:9863"/>
        <dbReference type="Rhea" id="RHEA-COMP:11604"/>
        <dbReference type="ChEBI" id="CHEBI:15378"/>
        <dbReference type="ChEBI" id="CHEBI:29999"/>
        <dbReference type="ChEBI" id="CHEBI:30616"/>
        <dbReference type="ChEBI" id="CHEBI:83421"/>
        <dbReference type="ChEBI" id="CHEBI:456216"/>
        <dbReference type="EC" id="2.7.11.1"/>
    </reaction>
</comment>
<evidence type="ECO:0000256" key="5">
    <source>
        <dbReference type="ARBA" id="ARBA00022543"/>
    </source>
</evidence>
<dbReference type="Pfam" id="PF00989">
    <property type="entry name" value="PAS"/>
    <property type="match status" value="1"/>
</dbReference>
<dbReference type="InterPro" id="IPR000014">
    <property type="entry name" value="PAS"/>
</dbReference>
<feature type="region of interest" description="Disordered" evidence="18">
    <location>
        <begin position="219"/>
        <end position="271"/>
    </location>
</feature>
<proteinExistence type="inferred from homology"/>
<evidence type="ECO:0000256" key="2">
    <source>
        <dbReference type="ARBA" id="ARBA00010507"/>
    </source>
</evidence>
<feature type="region of interest" description="Disordered" evidence="18">
    <location>
        <begin position="352"/>
        <end position="384"/>
    </location>
</feature>
<dbReference type="PRINTS" id="PR00109">
    <property type="entry name" value="TYRKINASE"/>
</dbReference>
<evidence type="ECO:0000256" key="4">
    <source>
        <dbReference type="ARBA" id="ARBA00022527"/>
    </source>
</evidence>
<comment type="subcellular location">
    <subcellularLocation>
        <location evidence="1">Membrane</location>
    </subcellularLocation>
</comment>
<dbReference type="InterPro" id="IPR008271">
    <property type="entry name" value="Ser/Thr_kinase_AS"/>
</dbReference>
<dbReference type="InterPro" id="IPR000719">
    <property type="entry name" value="Prot_kinase_dom"/>
</dbReference>
<evidence type="ECO:0000256" key="18">
    <source>
        <dbReference type="SAM" id="MobiDB-lite"/>
    </source>
</evidence>
<evidence type="ECO:0000256" key="17">
    <source>
        <dbReference type="SAM" id="Coils"/>
    </source>
</evidence>
<dbReference type="EMBL" id="JBDFQZ010000013">
    <property type="protein sequence ID" value="KAK9668187.1"/>
    <property type="molecule type" value="Genomic_DNA"/>
</dbReference>
<evidence type="ECO:0000259" key="19">
    <source>
        <dbReference type="PROSITE" id="PS50011"/>
    </source>
</evidence>
<keyword evidence="13" id="KW-0675">Receptor</keyword>
<dbReference type="SUPFAM" id="SSF56112">
    <property type="entry name" value="Protein kinase-like (PK-like)"/>
    <property type="match status" value="1"/>
</dbReference>
<evidence type="ECO:0000256" key="7">
    <source>
        <dbReference type="ARBA" id="ARBA00022679"/>
    </source>
</evidence>
<dbReference type="NCBIfam" id="TIGR00229">
    <property type="entry name" value="sensory_box"/>
    <property type="match status" value="1"/>
</dbReference>
<dbReference type="InterPro" id="IPR001245">
    <property type="entry name" value="Ser-Thr/Tyr_kinase_cat_dom"/>
</dbReference>
<evidence type="ECO:0000256" key="8">
    <source>
        <dbReference type="ARBA" id="ARBA00022741"/>
    </source>
</evidence>
<feature type="compositionally biased region" description="Basic and acidic residues" evidence="18">
    <location>
        <begin position="240"/>
        <end position="259"/>
    </location>
</feature>
<dbReference type="GO" id="GO:0005524">
    <property type="term" value="F:ATP binding"/>
    <property type="evidence" value="ECO:0007669"/>
    <property type="project" value="UniProtKB-UniRule"/>
</dbReference>
<evidence type="ECO:0000256" key="9">
    <source>
        <dbReference type="ARBA" id="ARBA00022777"/>
    </source>
</evidence>
<dbReference type="PROSITE" id="PS50112">
    <property type="entry name" value="PAS"/>
    <property type="match status" value="1"/>
</dbReference>
<dbReference type="CDD" id="cd13999">
    <property type="entry name" value="STKc_MAP3K-like"/>
    <property type="match status" value="1"/>
</dbReference>
<dbReference type="GO" id="GO:0006355">
    <property type="term" value="P:regulation of DNA-templated transcription"/>
    <property type="evidence" value="ECO:0007669"/>
    <property type="project" value="InterPro"/>
</dbReference>
<keyword evidence="8 16" id="KW-0547">Nucleotide-binding</keyword>
<evidence type="ECO:0000256" key="12">
    <source>
        <dbReference type="ARBA" id="ARBA00023136"/>
    </source>
</evidence>
<dbReference type="FunFam" id="3.30.200.20:FF:000060">
    <property type="entry name" value="Serine/threonine-protein kinase isoform 1"/>
    <property type="match status" value="1"/>
</dbReference>
<dbReference type="InterPro" id="IPR013767">
    <property type="entry name" value="PAS_fold"/>
</dbReference>
<evidence type="ECO:0000256" key="13">
    <source>
        <dbReference type="ARBA" id="ARBA00023170"/>
    </source>
</evidence>
<keyword evidence="6" id="KW-0716">Sensory transduction</keyword>
<comment type="caution">
    <text evidence="21">The sequence shown here is derived from an EMBL/GenBank/DDBJ whole genome shotgun (WGS) entry which is preliminary data.</text>
</comment>
<evidence type="ECO:0000256" key="10">
    <source>
        <dbReference type="ARBA" id="ARBA00022840"/>
    </source>
</evidence>
<name>A0AAW1H0A0_SAPOF</name>
<organism evidence="21 22">
    <name type="scientific">Saponaria officinalis</name>
    <name type="common">Common soapwort</name>
    <name type="synonym">Lychnis saponaria</name>
    <dbReference type="NCBI Taxonomy" id="3572"/>
    <lineage>
        <taxon>Eukaryota</taxon>
        <taxon>Viridiplantae</taxon>
        <taxon>Streptophyta</taxon>
        <taxon>Embryophyta</taxon>
        <taxon>Tracheophyta</taxon>
        <taxon>Spermatophyta</taxon>
        <taxon>Magnoliopsida</taxon>
        <taxon>eudicotyledons</taxon>
        <taxon>Gunneridae</taxon>
        <taxon>Pentapetalae</taxon>
        <taxon>Caryophyllales</taxon>
        <taxon>Caryophyllaceae</taxon>
        <taxon>Caryophylleae</taxon>
        <taxon>Saponaria</taxon>
    </lineage>
</organism>
<dbReference type="FunFam" id="1.10.510.10:FF:000476">
    <property type="entry name" value="PAS domain-containing protein tyrosine kinase family protein"/>
    <property type="match status" value="1"/>
</dbReference>
<dbReference type="Gene3D" id="3.30.450.20">
    <property type="entry name" value="PAS domain"/>
    <property type="match status" value="1"/>
</dbReference>
<feature type="compositionally biased region" description="Polar residues" evidence="18">
    <location>
        <begin position="261"/>
        <end position="271"/>
    </location>
</feature>
<keyword evidence="5" id="KW-0600">Photoreceptor protein</keyword>
<evidence type="ECO:0000256" key="11">
    <source>
        <dbReference type="ARBA" id="ARBA00022991"/>
    </source>
</evidence>
<feature type="compositionally biased region" description="Low complexity" evidence="18">
    <location>
        <begin position="368"/>
        <end position="384"/>
    </location>
</feature>
<evidence type="ECO:0000256" key="15">
    <source>
        <dbReference type="ARBA" id="ARBA00048679"/>
    </source>
</evidence>
<keyword evidence="10 16" id="KW-0067">ATP-binding</keyword>
<protein>
    <recommendedName>
        <fullName evidence="3">non-specific serine/threonine protein kinase</fullName>
        <ecNumber evidence="3">2.7.11.1</ecNumber>
    </recommendedName>
</protein>
<dbReference type="SUPFAM" id="SSF55785">
    <property type="entry name" value="PYP-like sensor domain (PAS domain)"/>
    <property type="match status" value="1"/>
</dbReference>
<keyword evidence="7" id="KW-0808">Transferase</keyword>
<feature type="binding site" evidence="16">
    <location>
        <position position="421"/>
    </location>
    <ligand>
        <name>ATP</name>
        <dbReference type="ChEBI" id="CHEBI:30616"/>
    </ligand>
</feature>
<keyword evidence="4" id="KW-0723">Serine/threonine-protein kinase</keyword>
<dbReference type="PROSITE" id="PS00107">
    <property type="entry name" value="PROTEIN_KINASE_ATP"/>
    <property type="match status" value="1"/>
</dbReference>
<dbReference type="GO" id="GO:0004674">
    <property type="term" value="F:protein serine/threonine kinase activity"/>
    <property type="evidence" value="ECO:0007669"/>
    <property type="project" value="UniProtKB-KW"/>
</dbReference>
<dbReference type="PANTHER" id="PTHR44329">
    <property type="entry name" value="SERINE/THREONINE-PROTEIN KINASE TNNI3K-RELATED"/>
    <property type="match status" value="1"/>
</dbReference>
<comment type="catalytic activity">
    <reaction evidence="14">
        <text>L-threonyl-[protein] + ATP = O-phospho-L-threonyl-[protein] + ADP + H(+)</text>
        <dbReference type="Rhea" id="RHEA:46608"/>
        <dbReference type="Rhea" id="RHEA-COMP:11060"/>
        <dbReference type="Rhea" id="RHEA-COMP:11605"/>
        <dbReference type="ChEBI" id="CHEBI:15378"/>
        <dbReference type="ChEBI" id="CHEBI:30013"/>
        <dbReference type="ChEBI" id="CHEBI:30616"/>
        <dbReference type="ChEBI" id="CHEBI:61977"/>
        <dbReference type="ChEBI" id="CHEBI:456216"/>
        <dbReference type="EC" id="2.7.11.1"/>
    </reaction>
</comment>
<dbReference type="InterPro" id="IPR035965">
    <property type="entry name" value="PAS-like_dom_sf"/>
</dbReference>
<reference evidence="21 22" key="1">
    <citation type="submission" date="2024-03" db="EMBL/GenBank/DDBJ databases">
        <title>WGS assembly of Saponaria officinalis var. Norfolk2.</title>
        <authorList>
            <person name="Jenkins J."/>
            <person name="Shu S."/>
            <person name="Grimwood J."/>
            <person name="Barry K."/>
            <person name="Goodstein D."/>
            <person name="Schmutz J."/>
            <person name="Leebens-Mack J."/>
            <person name="Osbourn A."/>
        </authorList>
    </citation>
    <scope>NUCLEOTIDE SEQUENCE [LARGE SCALE GENOMIC DNA]</scope>
    <source>
        <strain evidence="22">cv. Norfolk2</strain>
        <strain evidence="21">JIC</strain>
        <tissue evidence="21">Leaf</tissue>
    </source>
</reference>
<evidence type="ECO:0000256" key="1">
    <source>
        <dbReference type="ARBA" id="ARBA00004370"/>
    </source>
</evidence>
<evidence type="ECO:0000259" key="20">
    <source>
        <dbReference type="PROSITE" id="PS50112"/>
    </source>
</evidence>
<keyword evidence="17" id="KW-0175">Coiled coil</keyword>
<dbReference type="SMART" id="SM00220">
    <property type="entry name" value="S_TKc"/>
    <property type="match status" value="1"/>
</dbReference>
<dbReference type="CDD" id="cd00130">
    <property type="entry name" value="PAS"/>
    <property type="match status" value="1"/>
</dbReference>